<organism evidence="1 2">
    <name type="scientific">Pedobacter steynii</name>
    <dbReference type="NCBI Taxonomy" id="430522"/>
    <lineage>
        <taxon>Bacteria</taxon>
        <taxon>Pseudomonadati</taxon>
        <taxon>Bacteroidota</taxon>
        <taxon>Sphingobacteriia</taxon>
        <taxon>Sphingobacteriales</taxon>
        <taxon>Sphingobacteriaceae</taxon>
        <taxon>Pedobacter</taxon>
    </lineage>
</organism>
<protein>
    <submittedName>
        <fullName evidence="1">Uncharacterized protein</fullName>
    </submittedName>
</protein>
<keyword evidence="2" id="KW-1185">Reference proteome</keyword>
<dbReference type="KEGG" id="psty:BFS30_23025"/>
<accession>A0A1D7QM89</accession>
<gene>
    <name evidence="1" type="ORF">BFS30_23025</name>
</gene>
<sequence>MKKIFKISAAIVVLLLISVYGYLQFRAYRSYQDSIHQEANLIFKVNLDGIFESMSTDFISNPAYYLKTGKGEENSRRGISLPANIFVYTLKSKSSGTYFCTLAVTDSTALRQYLKRVFKLKTFQKTAEGNISALSADQKLTVLYNSKRLAMAYSFKKDAVTTVLKDLLEKKNMMSGAEPELTALKATDGHLTWNLNDYSGSINFKDGAVEVDGTFPIADIAIPGQTGYLDNFTKEATLKVWLNAGIRKIFAHQEFNFRDFHFQADSLLKSYQDYTALELGKSITQKDSVITYEYNDDFEKVAQTTLKEVAVPHIRLTLSANTADLLKYLRKQQVISTSGQLNNKLFPLYQVFSFEQNQAWQLSTLENERFSGSFKPAPYFFFAEADVNRLKSQQQFPLLNPYLSALSYAKFTATKVDTQKGRLQGRIDFHRKNINSFSQLIK</sequence>
<dbReference type="RefSeq" id="WP_069381443.1">
    <property type="nucleotide sequence ID" value="NZ_CP017141.1"/>
</dbReference>
<evidence type="ECO:0000313" key="1">
    <source>
        <dbReference type="EMBL" id="AOM79781.1"/>
    </source>
</evidence>
<dbReference type="AlphaFoldDB" id="A0A1D7QM89"/>
<reference evidence="1 2" key="1">
    <citation type="submission" date="2016-08" db="EMBL/GenBank/DDBJ databases">
        <authorList>
            <person name="Seilhamer J.J."/>
        </authorList>
    </citation>
    <scope>NUCLEOTIDE SEQUENCE [LARGE SCALE GENOMIC DNA]</scope>
    <source>
        <strain evidence="1 2">DX4</strain>
    </source>
</reference>
<dbReference type="EMBL" id="CP017141">
    <property type="protein sequence ID" value="AOM79781.1"/>
    <property type="molecule type" value="Genomic_DNA"/>
</dbReference>
<name>A0A1D7QM89_9SPHI</name>
<dbReference type="Proteomes" id="UP000094313">
    <property type="component" value="Chromosome"/>
</dbReference>
<evidence type="ECO:0000313" key="2">
    <source>
        <dbReference type="Proteomes" id="UP000094313"/>
    </source>
</evidence>
<proteinExistence type="predicted"/>
<dbReference type="OrthoDB" id="637901at2"/>